<evidence type="ECO:0000259" key="3">
    <source>
        <dbReference type="PROSITE" id="PS50002"/>
    </source>
</evidence>
<dbReference type="Proteomes" id="UP000676336">
    <property type="component" value="Unassembled WGS sequence"/>
</dbReference>
<dbReference type="EMBL" id="CAJOBI010127503">
    <property type="protein sequence ID" value="CAF4708212.1"/>
    <property type="molecule type" value="Genomic_DNA"/>
</dbReference>
<dbReference type="InterPro" id="IPR001452">
    <property type="entry name" value="SH3_domain"/>
</dbReference>
<organism evidence="4 7">
    <name type="scientific">Rotaria magnacalcarata</name>
    <dbReference type="NCBI Taxonomy" id="392030"/>
    <lineage>
        <taxon>Eukaryota</taxon>
        <taxon>Metazoa</taxon>
        <taxon>Spiralia</taxon>
        <taxon>Gnathifera</taxon>
        <taxon>Rotifera</taxon>
        <taxon>Eurotatoria</taxon>
        <taxon>Bdelloidea</taxon>
        <taxon>Philodinida</taxon>
        <taxon>Philodinidae</taxon>
        <taxon>Rotaria</taxon>
    </lineage>
</organism>
<evidence type="ECO:0000313" key="6">
    <source>
        <dbReference type="EMBL" id="CAF4708212.1"/>
    </source>
</evidence>
<proteinExistence type="predicted"/>
<dbReference type="SMART" id="SM00326">
    <property type="entry name" value="SH3"/>
    <property type="match status" value="1"/>
</dbReference>
<feature type="non-terminal residue" evidence="4">
    <location>
        <position position="1"/>
    </location>
</feature>
<dbReference type="Proteomes" id="UP000681967">
    <property type="component" value="Unassembled WGS sequence"/>
</dbReference>
<reference evidence="4" key="1">
    <citation type="submission" date="2021-02" db="EMBL/GenBank/DDBJ databases">
        <authorList>
            <person name="Nowell W R."/>
        </authorList>
    </citation>
    <scope>NUCLEOTIDE SEQUENCE</scope>
</reference>
<protein>
    <recommendedName>
        <fullName evidence="3">SH3 domain-containing protein</fullName>
    </recommendedName>
</protein>
<sequence length="80" mass="9023">NADDIRDLIINFLEGLKRKSKYVVVIQDYEPQGQGLAIRRGDVIILEEQTRANVSGYLFGYNERTGATGEFPSECVYVLP</sequence>
<gene>
    <name evidence="4" type="ORF">BYL167_LOCUS40708</name>
    <name evidence="5" type="ORF">BYL167_LOCUS43854</name>
    <name evidence="6" type="ORF">SMN809_LOCUS43325</name>
</gene>
<name>A0A8S2ZA86_9BILA</name>
<dbReference type="PROSITE" id="PS50002">
    <property type="entry name" value="SH3"/>
    <property type="match status" value="1"/>
</dbReference>
<dbReference type="Gene3D" id="2.30.30.40">
    <property type="entry name" value="SH3 Domains"/>
    <property type="match status" value="1"/>
</dbReference>
<evidence type="ECO:0000256" key="2">
    <source>
        <dbReference type="PROSITE-ProRule" id="PRU00192"/>
    </source>
</evidence>
<dbReference type="SUPFAM" id="SSF50044">
    <property type="entry name" value="SH3-domain"/>
    <property type="match status" value="1"/>
</dbReference>
<dbReference type="InterPro" id="IPR036028">
    <property type="entry name" value="SH3-like_dom_sf"/>
</dbReference>
<keyword evidence="1 2" id="KW-0728">SH3 domain</keyword>
<feature type="non-terminal residue" evidence="4">
    <location>
        <position position="80"/>
    </location>
</feature>
<evidence type="ECO:0000313" key="5">
    <source>
        <dbReference type="EMBL" id="CAF4694545.1"/>
    </source>
</evidence>
<comment type="caution">
    <text evidence="4">The sequence shown here is derived from an EMBL/GenBank/DDBJ whole genome shotgun (WGS) entry which is preliminary data.</text>
</comment>
<accession>A0A8S2ZA86</accession>
<dbReference type="AlphaFoldDB" id="A0A8S2ZA86"/>
<feature type="domain" description="SH3" evidence="3">
    <location>
        <begin position="18"/>
        <end position="80"/>
    </location>
</feature>
<evidence type="ECO:0000256" key="1">
    <source>
        <dbReference type="ARBA" id="ARBA00022443"/>
    </source>
</evidence>
<evidence type="ECO:0000313" key="4">
    <source>
        <dbReference type="EMBL" id="CAF4614949.1"/>
    </source>
</evidence>
<evidence type="ECO:0000313" key="7">
    <source>
        <dbReference type="Proteomes" id="UP000681967"/>
    </source>
</evidence>
<dbReference type="EMBL" id="CAJOBH010117664">
    <property type="protein sequence ID" value="CAF4694545.1"/>
    <property type="molecule type" value="Genomic_DNA"/>
</dbReference>
<dbReference type="EMBL" id="CAJOBH010101427">
    <property type="protein sequence ID" value="CAF4614949.1"/>
    <property type="molecule type" value="Genomic_DNA"/>
</dbReference>
<dbReference type="Pfam" id="PF07653">
    <property type="entry name" value="SH3_2"/>
    <property type="match status" value="1"/>
</dbReference>